<proteinExistence type="predicted"/>
<dbReference type="EMBL" id="JBHTKX010000008">
    <property type="protein sequence ID" value="MFD1131274.1"/>
    <property type="molecule type" value="Genomic_DNA"/>
</dbReference>
<dbReference type="InterPro" id="IPR014729">
    <property type="entry name" value="Rossmann-like_a/b/a_fold"/>
</dbReference>
<accession>A0ABW3PV97</accession>
<reference evidence="2" key="1">
    <citation type="journal article" date="2019" name="Int. J. Syst. Evol. Microbiol.">
        <title>The Global Catalogue of Microorganisms (GCM) 10K type strain sequencing project: providing services to taxonomists for standard genome sequencing and annotation.</title>
        <authorList>
            <consortium name="The Broad Institute Genomics Platform"/>
            <consortium name="The Broad Institute Genome Sequencing Center for Infectious Disease"/>
            <person name="Wu L."/>
            <person name="Ma J."/>
        </authorList>
    </citation>
    <scope>NUCLEOTIDE SEQUENCE [LARGE SCALE GENOMIC DNA]</scope>
    <source>
        <strain evidence="2">CCUG 53519</strain>
    </source>
</reference>
<evidence type="ECO:0000313" key="1">
    <source>
        <dbReference type="EMBL" id="MFD1131274.1"/>
    </source>
</evidence>
<dbReference type="Gene3D" id="3.40.50.620">
    <property type="entry name" value="HUPs"/>
    <property type="match status" value="1"/>
</dbReference>
<dbReference type="RefSeq" id="WP_139237036.1">
    <property type="nucleotide sequence ID" value="NZ_JBHTKX010000008.1"/>
</dbReference>
<comment type="caution">
    <text evidence="1">The sequence shown here is derived from an EMBL/GenBank/DDBJ whole genome shotgun (WGS) entry which is preliminary data.</text>
</comment>
<evidence type="ECO:0000313" key="2">
    <source>
        <dbReference type="Proteomes" id="UP001597169"/>
    </source>
</evidence>
<organism evidence="1 2">
    <name type="scientific">Paenibacillus provencensis</name>
    <dbReference type="NCBI Taxonomy" id="441151"/>
    <lineage>
        <taxon>Bacteria</taxon>
        <taxon>Bacillati</taxon>
        <taxon>Bacillota</taxon>
        <taxon>Bacilli</taxon>
        <taxon>Bacillales</taxon>
        <taxon>Paenibacillaceae</taxon>
        <taxon>Paenibacillus</taxon>
    </lineage>
</organism>
<protein>
    <submittedName>
        <fullName evidence="1">Uncharacterized protein</fullName>
    </submittedName>
</protein>
<name>A0ABW3PV97_9BACL</name>
<gene>
    <name evidence="1" type="ORF">ACFQ3J_24445</name>
</gene>
<sequence>MRLRSVQPRFFIKGLLAEHGEVVIFTGVRIDESAKRASSIRKNGADEFIFQKYRTKKDKEKNEERKPMKGRFECHPIKDISDEVLWDTLMSCSPRFPWGTRFLQLYSLYKDSGECPMQIGEIKQSCGTSRNGCIICLFVKDDKMLKYFLDRGEKWAEPILKLRTIMRHMLYDANFREPIRKSRLKILDTVNPFLDNDEENGQLMIFDLESKDLNDEEAAPYEPLCTGGIPANPDLALASFSLQGRIFLLKNVLHYQKEADLEIVSKEDIEYIKSVWKLEMGWEENELDLTPEPIPYYGALVLNKEYQLNENETTIPNLVVDPRYYAIEEAILNQSRECSKLELDATKLVNLRVLNQQGELVKEKLNFIYYITTDFGGGEREIYEVLNRAKKVTGENIPYFWNPIKSNEFGRNVFWNNVTFVVSRGEIRSLEAARAFVNDYIDAGTIKTPVEAYSLERHYWQIISGKTPFEAKRVLLKAGFHSNQVPQSIKEYTGVLESELEVANAIKASIGDGFSYMTPERAREVCLSTPCWDEVFWTLLYDLRTPAAVKNFLIEKGYVPEVIPESIKFYSDISDHELYFGNKVRIHGLNEVVASLLFIPDQHHKLPEFIKKAMDKLLLSDLCEQPQY</sequence>
<dbReference type="Proteomes" id="UP001597169">
    <property type="component" value="Unassembled WGS sequence"/>
</dbReference>
<keyword evidence="2" id="KW-1185">Reference proteome</keyword>